<organism evidence="2 3">
    <name type="scientific">Plakobranchus ocellatus</name>
    <dbReference type="NCBI Taxonomy" id="259542"/>
    <lineage>
        <taxon>Eukaryota</taxon>
        <taxon>Metazoa</taxon>
        <taxon>Spiralia</taxon>
        <taxon>Lophotrochozoa</taxon>
        <taxon>Mollusca</taxon>
        <taxon>Gastropoda</taxon>
        <taxon>Heterobranchia</taxon>
        <taxon>Euthyneura</taxon>
        <taxon>Panpulmonata</taxon>
        <taxon>Sacoglossa</taxon>
        <taxon>Placobranchoidea</taxon>
        <taxon>Plakobranchidae</taxon>
        <taxon>Plakobranchus</taxon>
    </lineage>
</organism>
<evidence type="ECO:0000313" key="3">
    <source>
        <dbReference type="Proteomes" id="UP000735302"/>
    </source>
</evidence>
<keyword evidence="1" id="KW-0812">Transmembrane</keyword>
<dbReference type="GO" id="GO:0031210">
    <property type="term" value="F:phosphatidylcholine binding"/>
    <property type="evidence" value="ECO:0007669"/>
    <property type="project" value="TreeGrafter"/>
</dbReference>
<proteinExistence type="predicted"/>
<dbReference type="GO" id="GO:0008429">
    <property type="term" value="F:phosphatidylethanolamine binding"/>
    <property type="evidence" value="ECO:0007669"/>
    <property type="project" value="TreeGrafter"/>
</dbReference>
<evidence type="ECO:0000256" key="1">
    <source>
        <dbReference type="SAM" id="Phobius"/>
    </source>
</evidence>
<dbReference type="InterPro" id="IPR051634">
    <property type="entry name" value="Extended_Synaptotagmin"/>
</dbReference>
<dbReference type="Proteomes" id="UP000735302">
    <property type="component" value="Unassembled WGS sequence"/>
</dbReference>
<dbReference type="PANTHER" id="PTHR45761">
    <property type="entry name" value="EXTENDED SYNAPTOTAGMIN-LIKE PROTEIN 2, ISOFORM C"/>
    <property type="match status" value="1"/>
</dbReference>
<keyword evidence="3" id="KW-1185">Reference proteome</keyword>
<keyword evidence="1" id="KW-1133">Transmembrane helix</keyword>
<feature type="transmembrane region" description="Helical" evidence="1">
    <location>
        <begin position="33"/>
        <end position="56"/>
    </location>
</feature>
<accession>A0AAV3Z557</accession>
<name>A0AAV3Z557_9GAST</name>
<sequence length="154" mass="17556">MPKKDPKRSSVIEDNLMLNVIKKYLKLAGGVSAVWLMGYYGVSVSWIWIVLVPYVWKNRLTKAKKHKTAISQEVARDEKAVILARVEDLPSWVYFPDVERAEWVNKILSGNYESQESISDGSEENEVEVGRVARTASVEVLGRWNRADTYTPVL</sequence>
<evidence type="ECO:0000313" key="2">
    <source>
        <dbReference type="EMBL" id="GFN89711.1"/>
    </source>
</evidence>
<comment type="caution">
    <text evidence="2">The sequence shown here is derived from an EMBL/GenBank/DDBJ whole genome shotgun (WGS) entry which is preliminary data.</text>
</comment>
<dbReference type="EMBL" id="BLXT01001947">
    <property type="protein sequence ID" value="GFN89711.1"/>
    <property type="molecule type" value="Genomic_DNA"/>
</dbReference>
<dbReference type="GO" id="GO:0035091">
    <property type="term" value="F:phosphatidylinositol binding"/>
    <property type="evidence" value="ECO:0007669"/>
    <property type="project" value="TreeGrafter"/>
</dbReference>
<keyword evidence="1" id="KW-0472">Membrane</keyword>
<dbReference type="GO" id="GO:0005789">
    <property type="term" value="C:endoplasmic reticulum membrane"/>
    <property type="evidence" value="ECO:0007669"/>
    <property type="project" value="TreeGrafter"/>
</dbReference>
<protein>
    <submittedName>
        <fullName evidence="2">Extended synaptotagmin-like protein 2</fullName>
    </submittedName>
</protein>
<dbReference type="GO" id="GO:0005544">
    <property type="term" value="F:calcium-dependent phospholipid binding"/>
    <property type="evidence" value="ECO:0007669"/>
    <property type="project" value="TreeGrafter"/>
</dbReference>
<reference evidence="2 3" key="1">
    <citation type="journal article" date="2021" name="Elife">
        <title>Chloroplast acquisition without the gene transfer in kleptoplastic sea slugs, Plakobranchus ocellatus.</title>
        <authorList>
            <person name="Maeda T."/>
            <person name="Takahashi S."/>
            <person name="Yoshida T."/>
            <person name="Shimamura S."/>
            <person name="Takaki Y."/>
            <person name="Nagai Y."/>
            <person name="Toyoda A."/>
            <person name="Suzuki Y."/>
            <person name="Arimoto A."/>
            <person name="Ishii H."/>
            <person name="Satoh N."/>
            <person name="Nishiyama T."/>
            <person name="Hasebe M."/>
            <person name="Maruyama T."/>
            <person name="Minagawa J."/>
            <person name="Obokata J."/>
            <person name="Shigenobu S."/>
        </authorList>
    </citation>
    <scope>NUCLEOTIDE SEQUENCE [LARGE SCALE GENOMIC DNA]</scope>
</reference>
<dbReference type="GO" id="GO:0005509">
    <property type="term" value="F:calcium ion binding"/>
    <property type="evidence" value="ECO:0007669"/>
    <property type="project" value="TreeGrafter"/>
</dbReference>
<gene>
    <name evidence="2" type="ORF">PoB_001621700</name>
</gene>
<dbReference type="AlphaFoldDB" id="A0AAV3Z557"/>
<dbReference type="PANTHER" id="PTHR45761:SF1">
    <property type="entry name" value="EXTENDED SYNAPTOTAGMIN-LIKE PROTEIN 2, ISOFORM C"/>
    <property type="match status" value="1"/>
</dbReference>